<dbReference type="Proteomes" id="UP000785679">
    <property type="component" value="Unassembled WGS sequence"/>
</dbReference>
<dbReference type="Gene3D" id="2.60.40.10">
    <property type="entry name" value="Immunoglobulins"/>
    <property type="match status" value="1"/>
</dbReference>
<feature type="coiled-coil region" evidence="1">
    <location>
        <begin position="221"/>
        <end position="248"/>
    </location>
</feature>
<feature type="coiled-coil region" evidence="1">
    <location>
        <begin position="2644"/>
        <end position="2906"/>
    </location>
</feature>
<feature type="coiled-coil region" evidence="1">
    <location>
        <begin position="476"/>
        <end position="503"/>
    </location>
</feature>
<feature type="region of interest" description="Disordered" evidence="2">
    <location>
        <begin position="2570"/>
        <end position="2605"/>
    </location>
</feature>
<feature type="compositionally biased region" description="Basic and acidic residues" evidence="2">
    <location>
        <begin position="1607"/>
        <end position="1622"/>
    </location>
</feature>
<feature type="region of interest" description="Disordered" evidence="2">
    <location>
        <begin position="1598"/>
        <end position="1655"/>
    </location>
</feature>
<organism evidence="3 4">
    <name type="scientific">Halteria grandinella</name>
    <dbReference type="NCBI Taxonomy" id="5974"/>
    <lineage>
        <taxon>Eukaryota</taxon>
        <taxon>Sar</taxon>
        <taxon>Alveolata</taxon>
        <taxon>Ciliophora</taxon>
        <taxon>Intramacronucleata</taxon>
        <taxon>Spirotrichea</taxon>
        <taxon>Stichotrichia</taxon>
        <taxon>Sporadotrichida</taxon>
        <taxon>Halteriidae</taxon>
        <taxon>Halteria</taxon>
    </lineage>
</organism>
<feature type="region of interest" description="Disordered" evidence="2">
    <location>
        <begin position="111"/>
        <end position="145"/>
    </location>
</feature>
<keyword evidence="4" id="KW-1185">Reference proteome</keyword>
<accession>A0A8J8P8S3</accession>
<proteinExistence type="predicted"/>
<feature type="coiled-coil region" evidence="1">
    <location>
        <begin position="2240"/>
        <end position="2316"/>
    </location>
</feature>
<dbReference type="OrthoDB" id="303591at2759"/>
<evidence type="ECO:0000313" key="3">
    <source>
        <dbReference type="EMBL" id="TNV88004.1"/>
    </source>
</evidence>
<gene>
    <name evidence="3" type="ORF">FGO68_gene12191</name>
</gene>
<feature type="compositionally biased region" description="Basic and acidic residues" evidence="2">
    <location>
        <begin position="1638"/>
        <end position="1649"/>
    </location>
</feature>
<feature type="coiled-coil region" evidence="1">
    <location>
        <begin position="1533"/>
        <end position="1588"/>
    </location>
</feature>
<feature type="compositionally biased region" description="Low complexity" evidence="2">
    <location>
        <begin position="821"/>
        <end position="830"/>
    </location>
</feature>
<feature type="coiled-coil region" evidence="1">
    <location>
        <begin position="392"/>
        <end position="419"/>
    </location>
</feature>
<reference evidence="3" key="1">
    <citation type="submission" date="2019-06" db="EMBL/GenBank/DDBJ databases">
        <authorList>
            <person name="Zheng W."/>
        </authorList>
    </citation>
    <scope>NUCLEOTIDE SEQUENCE</scope>
    <source>
        <strain evidence="3">QDHG01</strain>
    </source>
</reference>
<feature type="compositionally biased region" description="Polar residues" evidence="2">
    <location>
        <begin position="2593"/>
        <end position="2605"/>
    </location>
</feature>
<evidence type="ECO:0000256" key="1">
    <source>
        <dbReference type="SAM" id="Coils"/>
    </source>
</evidence>
<feature type="coiled-coil region" evidence="1">
    <location>
        <begin position="2356"/>
        <end position="2478"/>
    </location>
</feature>
<feature type="region of interest" description="Disordered" evidence="2">
    <location>
        <begin position="2154"/>
        <end position="2178"/>
    </location>
</feature>
<evidence type="ECO:0000256" key="2">
    <source>
        <dbReference type="SAM" id="MobiDB-lite"/>
    </source>
</evidence>
<protein>
    <submittedName>
        <fullName evidence="3">Uncharacterized protein</fullName>
    </submittedName>
</protein>
<dbReference type="InterPro" id="IPR013783">
    <property type="entry name" value="Ig-like_fold"/>
</dbReference>
<feature type="coiled-coil region" evidence="1">
    <location>
        <begin position="1698"/>
        <end position="1752"/>
    </location>
</feature>
<feature type="compositionally biased region" description="Polar residues" evidence="2">
    <location>
        <begin position="2575"/>
        <end position="2584"/>
    </location>
</feature>
<feature type="region of interest" description="Disordered" evidence="2">
    <location>
        <begin position="817"/>
        <end position="837"/>
    </location>
</feature>
<feature type="coiled-coil region" evidence="1">
    <location>
        <begin position="1032"/>
        <end position="1066"/>
    </location>
</feature>
<feature type="coiled-coil region" evidence="1">
    <location>
        <begin position="550"/>
        <end position="617"/>
    </location>
</feature>
<dbReference type="EMBL" id="RRYP01000097">
    <property type="protein sequence ID" value="TNV88004.1"/>
    <property type="molecule type" value="Genomic_DNA"/>
</dbReference>
<feature type="coiled-coil region" evidence="1">
    <location>
        <begin position="292"/>
        <end position="354"/>
    </location>
</feature>
<feature type="coiled-coil region" evidence="1">
    <location>
        <begin position="1237"/>
        <end position="1285"/>
    </location>
</feature>
<feature type="coiled-coil region" evidence="1">
    <location>
        <begin position="1335"/>
        <end position="1465"/>
    </location>
</feature>
<evidence type="ECO:0000313" key="4">
    <source>
        <dbReference type="Proteomes" id="UP000785679"/>
    </source>
</evidence>
<name>A0A8J8P8S3_HALGN</name>
<keyword evidence="1" id="KW-0175">Coiled coil</keyword>
<feature type="coiled-coil region" evidence="1">
    <location>
        <begin position="145"/>
        <end position="172"/>
    </location>
</feature>
<sequence length="3066" mass="354641">MLDSQGSAQSIRVIKVSPEELYFDQLTYSDSQQQTIVLMNTLSDPVDIQLEAKSNKVTVEPKQMRLVPSEETEIVVTAKLPRPPAGTKTPKSYKEVIMLKSEFFNQKISLTLVPHPNPSDSHRSSSRTKQSALQRKASKSPDNQLETLQTQVKDYQDEITSLKQKIADFESQPSEPYSQYLSDIKALLKEREPKLEQLMEITLRKERMEQEAKDQTILKILKAKDQQIGELEERVQGQEEEYGQINMAFQDIKKRNKHLEEQVLMTSALQQKLDMSQLKVESLEKGKEYRRLLEAEERVRELTQYSQGLEAEITQVQTLLAQKENMELYLQEVLARYKDQLSERDEDLRHLTDDFEREKELRIRADQQARIYEGQLRGESTAKIHSEAFDRISRLQDEKTELLSQFEQARKDKIEIEDQVRHIIDRLSDYQRTSLGQSMVFNQRQSAIDILAKKVEDLISLCDQQAEELPILTKQLTDARQSLDQKEQDLKQAISDNKELSLQVHQHVSKKTLSRPVQTEVELEDMEIYEEMREKSAKIEDHNDAMGKAVREKERKIGQLQVELEHKNQEVQLLLSRGHNEVFSDHCSSQQDEPSNILRLQARITQLKQNEEILLQELSKSRASQSMGAVVTNSRTTEHEAQMKNELESIVYEQRDKLIALEEENVSLKRQVKEVSRQCQSEVDQLQLRLKNVQEINKQFEKINGRGIQKEHTQVEAERLRQNQQSLELQVLTQKHQIDELKLSHSILSQEAQKSKEDLAFVEKQLIKAKHDLRLSSTTGMNIHDNDKSHQQLAEQKKQIKFLQGLLIRAKQDFDSLKAKNGSGQSSDNQSNDRLRKEHQQAILAAIDLKEEYSSKLLALNDTHELMRQKYTSEIHSLQQSVNTLTAKLSYMEKKEVKLFGQLEEAKEQHIREATKCESRVRDLEEILLKREASIGELEREVRIKDKTLMERQEQIAVLIGTLEGDHSQDETKQKLINLSAELCSVKAIESQQERKLSDLYHQFKKSELSQSKAVNQLDILKEKYKDIASALTKSQDRVIDLDKKLQELSNSLSDKERQLSDLKFQVEKEQYQNTLKEESLRVAREHTKKQEVQFKEEINKQRKDFYSQLSKEYTHKCQADQTLQFKTALNLVHVALSDYQGKVSESSDKALLTEFEKSLQVASNTIDELHEELDKAHFINARFREDLRANALNKILISRNELLNEESQSAKSMLVGREQSRESYIKEREQGYSKIIKELEQRNNLQQTELNEREEEITQLSEKLRQAIDKKDELEQSLFLFQQEQESKRYAMEKKAELTVDERYKSRHESIKMYFDSQITKILLTQNLSSSDKIVELGREILSLKLLNQKLEARFLQEQSESQSLEITLAHYKDQLSIQESKLRETQGQIISHNQKGLQATLKLENQKLRQEMSNVEKELIKVRDQLDQRLRESILSSEKEGPNRKQQERIDTLEIQNAEKDQIVRHQSGTIEQLQTKLIEIRTQHIHELDGLRGQYESDLAENRRLVIIERQNLEKRYLPGHTPGEIVEENQELARRIQDLKANMEQLMQDNALARRKLDNERQMNETLIREVDSYKQALIELEQTMIDMNPHQMISQVPNLDSGRGDRSTSRGRNESKRKSIRSLSKNGSKRPVLLREESKQHILDDSSSLQTSTITQDITLQPTLKPGQAGRFQLNPPAIVRALVQSKINELTIMRKNEELLRVEAELRQHLKDAKLRELSQGKSGPLDQLELQRSLYEAEIELEDMKHQRATEHAQNIHIKSQTNPTSYVDRLDYPHHDYVVMVEALLCLSTQLAQFEAGIQTQDNSNPLSVNETSQKAVEEAQRLVIRALQTKAYQGISTVDSQFNPPSDDQDRKLWYLELLEQQVLASENVTTSLQAFIKKLSIDIQGNLQSAASIKSASMDLANNLKRTSEEVKTLKHVIGLAKHDLNKVTFIPTQAPQAVPQGNNMQKTLNPFASDNNLRHSLYPLQNPQQSAYNQLLAQQDSLQNSLTITERVKKSLEDELVQLKVSHQQELQRVNHELNKALDQRNLHLQDKDNLMTQISEVELRLQELKEENQRLSEDRAQTQAVLMDKEREKQVLAQNKSATSKHLQKLQQDMQEWRRQSEDTLRLKEKQIEELSAQVQGLSKEKDRLKSENLMLRRVDKDRRAGETDEIKKVQEENEELKQRMEQSLDERKREIEYWVSERATMREMIEQLENEKVANAGAVTVHATEDEQRLLKLHIKRKAHKKLKEKELELKTQLKVTEDLRDQLLHQKQAIIQLESRLREQADRAVDCEERVRSMAQKVREVELERDLVLAEKNNAINENDLTAQHIQSELNSLRECFAKLKIERDNLLYEIDSTSQREREWRATVDRLSGEVSKLEAQIQSRERDQNHTVKSLESKHSTLTFDLNCLRTENDKLKDRLKHLESIHLMNEHKAHSADSKAQEIHYALENCKTQLQEARHEITRLTQDKADLQSQLVLTEAQKLHSLDALNMRVNELRDSNSYLSQLYEAQIGELKARLMAEGKRTPQQADAFINLAQREAVIKQLKKELTMTKASLAKSKAKGKEMKQLLQANEKENLSNNSQSTKHSTARKPASKLSTSRQQPISQDESTIIKLANTLLSVTQDKSTISLTEDSAHTVILDNLMRLTKCEARCIDLQVELEKAQTQLMLGREQVNDLKAANAELGQQLDEMGERVAQANKEGKAREAQRNLSDLLDQTKSQLRQTLLELQTLRQEWIPPSEARSLTEKVKDLQGQVKALKDEVARKKEVIGQLKAVKEGIESEAREVAADLEGLKDDNAKMSRLIKENAKQLSLVKELKQANDQLKVTEKRLREEVISLSEKLRLARTDAQRKESLARDLKDRIDNLQDESSEVRERQIEIERLKEQVKKLKLEVEIKDNQVRTLKVKLDHFEGEMLKKSQKDESTSEFESQLKTARAKLHKSEKCTRKALESLKKIAKEILALSNSLIFGKQQPKPMMIAQSPKQQQDAQFYKDSVNILGMSIDELMDDFVAPQQQASMISKGSSAELSQMIERLINLGSGDDLCELCDQVANLCVKILGDLGTQKK</sequence>
<comment type="caution">
    <text evidence="3">The sequence shown here is derived from an EMBL/GenBank/DDBJ whole genome shotgun (WGS) entry which is preliminary data.</text>
</comment>